<dbReference type="Pfam" id="PF02902">
    <property type="entry name" value="Peptidase_C48"/>
    <property type="match status" value="1"/>
</dbReference>
<keyword evidence="2" id="KW-0645">Protease</keyword>
<evidence type="ECO:0000256" key="3">
    <source>
        <dbReference type="ARBA" id="ARBA00022801"/>
    </source>
</evidence>
<dbReference type="SUPFAM" id="SSF54001">
    <property type="entry name" value="Cysteine proteinases"/>
    <property type="match status" value="1"/>
</dbReference>
<dbReference type="GO" id="GO:0008234">
    <property type="term" value="F:cysteine-type peptidase activity"/>
    <property type="evidence" value="ECO:0007669"/>
    <property type="project" value="InterPro"/>
</dbReference>
<name>A0AAV0C860_9ASTE</name>
<sequence length="194" mass="22801">MNGLPMLLDNVKIEYKTWLYKLFVNPEWLDATHIEVGMFYLGMKQFQYKLQFPYSTCSPYFLQALQREHEKIQTSQSSLQKAAEMSVIESHIVGSTSTYALSWAESDFVYMPLNTGHHWVLLVLEVRQRKIKVYNSMSRRGEAIREVRQHLPSLQCLLPKIMDVHKVYEDIGEEPMRERKIEVEGVQECPQQND</sequence>
<reference evidence="5" key="1">
    <citation type="submission" date="2022-07" db="EMBL/GenBank/DDBJ databases">
        <authorList>
            <person name="Macas J."/>
            <person name="Novak P."/>
            <person name="Neumann P."/>
        </authorList>
    </citation>
    <scope>NUCLEOTIDE SEQUENCE</scope>
</reference>
<evidence type="ECO:0000313" key="6">
    <source>
        <dbReference type="Proteomes" id="UP001152523"/>
    </source>
</evidence>
<feature type="non-terminal residue" evidence="5">
    <location>
        <position position="194"/>
    </location>
</feature>
<dbReference type="InterPro" id="IPR038765">
    <property type="entry name" value="Papain-like_cys_pep_sf"/>
</dbReference>
<evidence type="ECO:0000256" key="1">
    <source>
        <dbReference type="ARBA" id="ARBA00005234"/>
    </source>
</evidence>
<dbReference type="Proteomes" id="UP001152523">
    <property type="component" value="Unassembled WGS sequence"/>
</dbReference>
<organism evidence="5 6">
    <name type="scientific">Cuscuta epithymum</name>
    <dbReference type="NCBI Taxonomy" id="186058"/>
    <lineage>
        <taxon>Eukaryota</taxon>
        <taxon>Viridiplantae</taxon>
        <taxon>Streptophyta</taxon>
        <taxon>Embryophyta</taxon>
        <taxon>Tracheophyta</taxon>
        <taxon>Spermatophyta</taxon>
        <taxon>Magnoliopsida</taxon>
        <taxon>eudicotyledons</taxon>
        <taxon>Gunneridae</taxon>
        <taxon>Pentapetalae</taxon>
        <taxon>asterids</taxon>
        <taxon>lamiids</taxon>
        <taxon>Solanales</taxon>
        <taxon>Convolvulaceae</taxon>
        <taxon>Cuscuteae</taxon>
        <taxon>Cuscuta</taxon>
        <taxon>Cuscuta subgen. Cuscuta</taxon>
    </lineage>
</organism>
<dbReference type="GO" id="GO:0006508">
    <property type="term" value="P:proteolysis"/>
    <property type="evidence" value="ECO:0007669"/>
    <property type="project" value="UniProtKB-KW"/>
</dbReference>
<accession>A0AAV0C860</accession>
<protein>
    <recommendedName>
        <fullName evidence="4">Ubiquitin-like protease family profile domain-containing protein</fullName>
    </recommendedName>
</protein>
<dbReference type="AlphaFoldDB" id="A0AAV0C860"/>
<dbReference type="Gene3D" id="3.40.395.10">
    <property type="entry name" value="Adenoviral Proteinase, Chain A"/>
    <property type="match status" value="1"/>
</dbReference>
<evidence type="ECO:0000259" key="4">
    <source>
        <dbReference type="PROSITE" id="PS50600"/>
    </source>
</evidence>
<dbReference type="PROSITE" id="PS50600">
    <property type="entry name" value="ULP_PROTEASE"/>
    <property type="match status" value="1"/>
</dbReference>
<evidence type="ECO:0000313" key="5">
    <source>
        <dbReference type="EMBL" id="CAH9071072.1"/>
    </source>
</evidence>
<evidence type="ECO:0000256" key="2">
    <source>
        <dbReference type="ARBA" id="ARBA00022670"/>
    </source>
</evidence>
<proteinExistence type="inferred from homology"/>
<keyword evidence="3" id="KW-0378">Hydrolase</keyword>
<feature type="domain" description="Ubiquitin-like protease family profile" evidence="4">
    <location>
        <begin position="13"/>
        <end position="194"/>
    </location>
</feature>
<dbReference type="EMBL" id="CAMAPF010000018">
    <property type="protein sequence ID" value="CAH9071072.1"/>
    <property type="molecule type" value="Genomic_DNA"/>
</dbReference>
<keyword evidence="6" id="KW-1185">Reference proteome</keyword>
<dbReference type="InterPro" id="IPR003653">
    <property type="entry name" value="Peptidase_C48_C"/>
</dbReference>
<comment type="caution">
    <text evidence="5">The sequence shown here is derived from an EMBL/GenBank/DDBJ whole genome shotgun (WGS) entry which is preliminary data.</text>
</comment>
<gene>
    <name evidence="5" type="ORF">CEPIT_LOCUS3709</name>
</gene>
<comment type="similarity">
    <text evidence="1">Belongs to the peptidase C48 family.</text>
</comment>